<dbReference type="SMART" id="SM00062">
    <property type="entry name" value="PBPb"/>
    <property type="match status" value="1"/>
</dbReference>
<organism evidence="7 8">
    <name type="scientific">Leucobacter komagatae</name>
    <dbReference type="NCBI Taxonomy" id="55969"/>
    <lineage>
        <taxon>Bacteria</taxon>
        <taxon>Bacillati</taxon>
        <taxon>Actinomycetota</taxon>
        <taxon>Actinomycetes</taxon>
        <taxon>Micrococcales</taxon>
        <taxon>Microbacteriaceae</taxon>
        <taxon>Leucobacter</taxon>
    </lineage>
</organism>
<dbReference type="PANTHER" id="PTHR35936">
    <property type="entry name" value="MEMBRANE-BOUND LYTIC MUREIN TRANSGLYCOSYLASE F"/>
    <property type="match status" value="1"/>
</dbReference>
<comment type="subcellular location">
    <subcellularLocation>
        <location evidence="1">Cell envelope</location>
    </subcellularLocation>
</comment>
<evidence type="ECO:0000256" key="3">
    <source>
        <dbReference type="ARBA" id="ARBA00022729"/>
    </source>
</evidence>
<dbReference type="Proteomes" id="UP000319094">
    <property type="component" value="Unassembled WGS sequence"/>
</dbReference>
<evidence type="ECO:0000256" key="5">
    <source>
        <dbReference type="SAM" id="SignalP"/>
    </source>
</evidence>
<name>A0A542Y866_9MICO</name>
<evidence type="ECO:0000256" key="2">
    <source>
        <dbReference type="ARBA" id="ARBA00010333"/>
    </source>
</evidence>
<dbReference type="GO" id="GO:0030313">
    <property type="term" value="C:cell envelope"/>
    <property type="evidence" value="ECO:0007669"/>
    <property type="project" value="UniProtKB-SubCell"/>
</dbReference>
<feature type="chain" id="PRO_5039634038" evidence="5">
    <location>
        <begin position="22"/>
        <end position="274"/>
    </location>
</feature>
<keyword evidence="8" id="KW-1185">Reference proteome</keyword>
<dbReference type="CDD" id="cd13530">
    <property type="entry name" value="PBP2_peptides_like"/>
    <property type="match status" value="1"/>
</dbReference>
<feature type="signal peptide" evidence="5">
    <location>
        <begin position="1"/>
        <end position="21"/>
    </location>
</feature>
<dbReference type="PANTHER" id="PTHR35936:SF17">
    <property type="entry name" value="ARGININE-BINDING EXTRACELLULAR PROTEIN ARTP"/>
    <property type="match status" value="1"/>
</dbReference>
<dbReference type="RefSeq" id="WP_246055856.1">
    <property type="nucleotide sequence ID" value="NZ_BAAAUY010000011.1"/>
</dbReference>
<feature type="domain" description="Solute-binding protein family 3/N-terminal" evidence="6">
    <location>
        <begin position="46"/>
        <end position="266"/>
    </location>
</feature>
<sequence>MKNRKLLSAIGALAVATLALAGCASEGSGAGEDAAGNELNLITPGELRVGMDTVSKPFAYAEGDNFKGFDVELMTHMAESLDLKPEFVGMEFASLLPNVVNGQLDTVSSAVSINEERKKTVDFSEGYFIAYYTVMTTPGTGITDQASLSGKKVGVLQGTFQDKWATENFDGAEIVRFTDHNLTFAALKNGTIDAQFFDLAVANDYIAQNPDMKLELAFDVPAEDSPHGFPVKKGNDALREALNKALAEAIADGTYKELFEQYFPGQPLAEKFQP</sequence>
<reference evidence="7 8" key="1">
    <citation type="submission" date="2019-06" db="EMBL/GenBank/DDBJ databases">
        <title>Sequencing the genomes of 1000 actinobacteria strains.</title>
        <authorList>
            <person name="Klenk H.-P."/>
        </authorList>
    </citation>
    <scope>NUCLEOTIDE SEQUENCE [LARGE SCALE GENOMIC DNA]</scope>
    <source>
        <strain evidence="7 8">DSM 8803</strain>
    </source>
</reference>
<evidence type="ECO:0000259" key="6">
    <source>
        <dbReference type="SMART" id="SM00062"/>
    </source>
</evidence>
<evidence type="ECO:0000313" key="7">
    <source>
        <dbReference type="EMBL" id="TQL44251.1"/>
    </source>
</evidence>
<gene>
    <name evidence="7" type="ORF">FB468_2302</name>
</gene>
<proteinExistence type="inferred from homology"/>
<dbReference type="InterPro" id="IPR001638">
    <property type="entry name" value="Solute-binding_3/MltF_N"/>
</dbReference>
<dbReference type="Gene3D" id="3.40.190.10">
    <property type="entry name" value="Periplasmic binding protein-like II"/>
    <property type="match status" value="2"/>
</dbReference>
<dbReference type="PROSITE" id="PS01039">
    <property type="entry name" value="SBP_BACTERIAL_3"/>
    <property type="match status" value="1"/>
</dbReference>
<dbReference type="SUPFAM" id="SSF53850">
    <property type="entry name" value="Periplasmic binding protein-like II"/>
    <property type="match status" value="1"/>
</dbReference>
<dbReference type="Pfam" id="PF00497">
    <property type="entry name" value="SBP_bac_3"/>
    <property type="match status" value="1"/>
</dbReference>
<accession>A0A542Y866</accession>
<evidence type="ECO:0000313" key="8">
    <source>
        <dbReference type="Proteomes" id="UP000319094"/>
    </source>
</evidence>
<protein>
    <submittedName>
        <fullName evidence="7">Amino acid ABC transporter substrate-binding protein (PAAT family)</fullName>
    </submittedName>
</protein>
<evidence type="ECO:0000256" key="1">
    <source>
        <dbReference type="ARBA" id="ARBA00004196"/>
    </source>
</evidence>
<dbReference type="PROSITE" id="PS51257">
    <property type="entry name" value="PROKAR_LIPOPROTEIN"/>
    <property type="match status" value="1"/>
</dbReference>
<comment type="similarity">
    <text evidence="2 4">Belongs to the bacterial solute-binding protein 3 family.</text>
</comment>
<evidence type="ECO:0000256" key="4">
    <source>
        <dbReference type="RuleBase" id="RU003744"/>
    </source>
</evidence>
<comment type="caution">
    <text evidence="7">The sequence shown here is derived from an EMBL/GenBank/DDBJ whole genome shotgun (WGS) entry which is preliminary data.</text>
</comment>
<keyword evidence="3 5" id="KW-0732">Signal</keyword>
<dbReference type="InterPro" id="IPR018313">
    <property type="entry name" value="SBP_3_CS"/>
</dbReference>
<dbReference type="EMBL" id="VFON01000001">
    <property type="protein sequence ID" value="TQL44251.1"/>
    <property type="molecule type" value="Genomic_DNA"/>
</dbReference>
<dbReference type="AlphaFoldDB" id="A0A542Y866"/>